<dbReference type="EMBL" id="JAUSUF010000020">
    <property type="protein sequence ID" value="MDQ0151200.1"/>
    <property type="molecule type" value="Genomic_DNA"/>
</dbReference>
<name>A0ABT9UY07_9FIRM</name>
<evidence type="ECO:0000313" key="1">
    <source>
        <dbReference type="EMBL" id="MDQ0151200.1"/>
    </source>
</evidence>
<accession>A0ABT9UY07</accession>
<dbReference type="RefSeq" id="WP_307488228.1">
    <property type="nucleotide sequence ID" value="NZ_JAUSUF010000020.1"/>
</dbReference>
<evidence type="ECO:0000313" key="2">
    <source>
        <dbReference type="Proteomes" id="UP001228504"/>
    </source>
</evidence>
<reference evidence="1 2" key="1">
    <citation type="submission" date="2023-07" db="EMBL/GenBank/DDBJ databases">
        <title>Genomic Encyclopedia of Type Strains, Phase IV (KMG-IV): sequencing the most valuable type-strain genomes for metagenomic binning, comparative biology and taxonomic classification.</title>
        <authorList>
            <person name="Goeker M."/>
        </authorList>
    </citation>
    <scope>NUCLEOTIDE SEQUENCE [LARGE SCALE GENOMIC DNA]</scope>
    <source>
        <strain evidence="1 2">DSM 20694</strain>
    </source>
</reference>
<sequence>MSICAKCQTMGCTQKDESKMPKRLCPSRDEEIQAKAKELYLENDFKLAKEAALVEEEGNCNWTRVEETINFAKKMGYNRVGVAFCMGLHEEAKVFVKILEHNGLEVVSVGCKNGATLKNFLGIDHGKKEHYVKNDIMCNPIGQALVLNEEKVDLNILLGLCVGHDTLFIKYAEAPTTVFAVKDRVLCHNPLGAVYQANGYYRKKLFK</sequence>
<proteinExistence type="predicted"/>
<protein>
    <submittedName>
        <fullName evidence="1">Metal-binding protein</fullName>
    </submittedName>
</protein>
<dbReference type="Pfam" id="PF08901">
    <property type="entry name" value="DUF1847"/>
    <property type="match status" value="1"/>
</dbReference>
<dbReference type="Proteomes" id="UP001228504">
    <property type="component" value="Unassembled WGS sequence"/>
</dbReference>
<gene>
    <name evidence="1" type="ORF">J2S18_003177</name>
</gene>
<organism evidence="1 2">
    <name type="scientific">Eubacterium multiforme</name>
    <dbReference type="NCBI Taxonomy" id="83339"/>
    <lineage>
        <taxon>Bacteria</taxon>
        <taxon>Bacillati</taxon>
        <taxon>Bacillota</taxon>
        <taxon>Clostridia</taxon>
        <taxon>Eubacteriales</taxon>
        <taxon>Eubacteriaceae</taxon>
        <taxon>Eubacterium</taxon>
    </lineage>
</organism>
<dbReference type="InterPro" id="IPR014997">
    <property type="entry name" value="DUF1847"/>
</dbReference>
<comment type="caution">
    <text evidence="1">The sequence shown here is derived from an EMBL/GenBank/DDBJ whole genome shotgun (WGS) entry which is preliminary data.</text>
</comment>
<keyword evidence="2" id="KW-1185">Reference proteome</keyword>